<reference evidence="4" key="1">
    <citation type="submission" date="2023-07" db="EMBL/GenBank/DDBJ databases">
        <title>Functional and genomic diversity of the sorghum phyllosphere microbiome.</title>
        <authorList>
            <person name="Shade A."/>
        </authorList>
    </citation>
    <scope>NUCLEOTIDE SEQUENCE [LARGE SCALE GENOMIC DNA]</scope>
    <source>
        <strain evidence="4">SORGH_AS_0422</strain>
    </source>
</reference>
<feature type="signal peptide" evidence="2">
    <location>
        <begin position="1"/>
        <end position="21"/>
    </location>
</feature>
<sequence>MKPLKLLTTILVLIFACVMFSCKKSDSDSTLLKNNSSTPESSTVESFPKLTNLTPAESDSLKRMLRNYKTKRADLVAYANSILKPESSNNSFKAGNNYRVNDLNDPTGDSGNFDESETTSSMEFSPMYYESNAEFDGITDWDDELYYNPYGPSFYLDVPKFYMKHTTGGTLPGRGVFVTVEVPIEYRFRFNQLPPYNSYYYINTMSYQYTSTRKPKMYLSEYLAN</sequence>
<dbReference type="RefSeq" id="WP_311949694.1">
    <property type="nucleotide sequence ID" value="NZ_JAVLVU010000001.1"/>
</dbReference>
<dbReference type="PROSITE" id="PS51257">
    <property type="entry name" value="PROKAR_LIPOPROTEIN"/>
    <property type="match status" value="1"/>
</dbReference>
<feature type="chain" id="PRO_5046550730" evidence="2">
    <location>
        <begin position="22"/>
        <end position="225"/>
    </location>
</feature>
<evidence type="ECO:0000313" key="3">
    <source>
        <dbReference type="EMBL" id="MDT3402987.1"/>
    </source>
</evidence>
<dbReference type="Proteomes" id="UP001258315">
    <property type="component" value="Unassembled WGS sequence"/>
</dbReference>
<feature type="compositionally biased region" description="Polar residues" evidence="1">
    <location>
        <begin position="28"/>
        <end position="46"/>
    </location>
</feature>
<evidence type="ECO:0000256" key="2">
    <source>
        <dbReference type="SAM" id="SignalP"/>
    </source>
</evidence>
<name>A0ABU3GTA1_9SPHI</name>
<evidence type="ECO:0000256" key="1">
    <source>
        <dbReference type="SAM" id="MobiDB-lite"/>
    </source>
</evidence>
<proteinExistence type="predicted"/>
<keyword evidence="4" id="KW-1185">Reference proteome</keyword>
<gene>
    <name evidence="3" type="ORF">QE417_002059</name>
</gene>
<dbReference type="EMBL" id="JAVLVU010000001">
    <property type="protein sequence ID" value="MDT3402987.1"/>
    <property type="molecule type" value="Genomic_DNA"/>
</dbReference>
<keyword evidence="2" id="KW-0732">Signal</keyword>
<comment type="caution">
    <text evidence="3">The sequence shown here is derived from an EMBL/GenBank/DDBJ whole genome shotgun (WGS) entry which is preliminary data.</text>
</comment>
<feature type="region of interest" description="Disordered" evidence="1">
    <location>
        <begin position="26"/>
        <end position="46"/>
    </location>
</feature>
<protein>
    <submittedName>
        <fullName evidence="3">Uncharacterized protein</fullName>
    </submittedName>
</protein>
<accession>A0ABU3GTA1</accession>
<evidence type="ECO:0000313" key="4">
    <source>
        <dbReference type="Proteomes" id="UP001258315"/>
    </source>
</evidence>
<organism evidence="3 4">
    <name type="scientific">Mucilaginibacter terrae</name>
    <dbReference type="NCBI Taxonomy" id="1955052"/>
    <lineage>
        <taxon>Bacteria</taxon>
        <taxon>Pseudomonadati</taxon>
        <taxon>Bacteroidota</taxon>
        <taxon>Sphingobacteriia</taxon>
        <taxon>Sphingobacteriales</taxon>
        <taxon>Sphingobacteriaceae</taxon>
        <taxon>Mucilaginibacter</taxon>
    </lineage>
</organism>